<keyword evidence="4" id="KW-0804">Transcription</keyword>
<dbReference type="Gene3D" id="1.10.1740.10">
    <property type="match status" value="1"/>
</dbReference>
<dbReference type="InterPro" id="IPR014284">
    <property type="entry name" value="RNA_pol_sigma-70_dom"/>
</dbReference>
<dbReference type="PANTHER" id="PTHR43133">
    <property type="entry name" value="RNA POLYMERASE ECF-TYPE SIGMA FACTO"/>
    <property type="match status" value="1"/>
</dbReference>
<keyword evidence="8" id="KW-1185">Reference proteome</keyword>
<evidence type="ECO:0000256" key="1">
    <source>
        <dbReference type="ARBA" id="ARBA00010641"/>
    </source>
</evidence>
<proteinExistence type="inferred from homology"/>
<reference evidence="7 8" key="1">
    <citation type="submission" date="2022-09" db="EMBL/GenBank/DDBJ databases">
        <title>Genome sequencing of Flavivirga sp. MEBiC05379.</title>
        <authorList>
            <person name="Oh H.-M."/>
            <person name="Kwon K.K."/>
            <person name="Park M.J."/>
            <person name="Yang S.-H."/>
        </authorList>
    </citation>
    <scope>NUCLEOTIDE SEQUENCE [LARGE SCALE GENOMIC DNA]</scope>
    <source>
        <strain evidence="7 8">MEBiC05379</strain>
    </source>
</reference>
<evidence type="ECO:0000313" key="7">
    <source>
        <dbReference type="EMBL" id="MEF3834728.1"/>
    </source>
</evidence>
<evidence type="ECO:0000256" key="3">
    <source>
        <dbReference type="ARBA" id="ARBA00023082"/>
    </source>
</evidence>
<dbReference type="RefSeq" id="WP_303307043.1">
    <property type="nucleotide sequence ID" value="NZ_JAODOP010000004.1"/>
</dbReference>
<dbReference type="EMBL" id="JAODOP010000004">
    <property type="protein sequence ID" value="MEF3834728.1"/>
    <property type="molecule type" value="Genomic_DNA"/>
</dbReference>
<dbReference type="InterPro" id="IPR039425">
    <property type="entry name" value="RNA_pol_sigma-70-like"/>
</dbReference>
<dbReference type="Proteomes" id="UP001337305">
    <property type="component" value="Unassembled WGS sequence"/>
</dbReference>
<dbReference type="InterPro" id="IPR013324">
    <property type="entry name" value="RNA_pol_sigma_r3/r4-like"/>
</dbReference>
<feature type="domain" description="RNA polymerase sigma factor 70 region 4 type 2" evidence="6">
    <location>
        <begin position="102"/>
        <end position="151"/>
    </location>
</feature>
<dbReference type="SUPFAM" id="SSF88659">
    <property type="entry name" value="Sigma3 and sigma4 domains of RNA polymerase sigma factors"/>
    <property type="match status" value="1"/>
</dbReference>
<dbReference type="InterPro" id="IPR013325">
    <property type="entry name" value="RNA_pol_sigma_r2"/>
</dbReference>
<organism evidence="7 8">
    <name type="scientific">Flavivirga spongiicola</name>
    <dbReference type="NCBI Taxonomy" id="421621"/>
    <lineage>
        <taxon>Bacteria</taxon>
        <taxon>Pseudomonadati</taxon>
        <taxon>Bacteroidota</taxon>
        <taxon>Flavobacteriia</taxon>
        <taxon>Flavobacteriales</taxon>
        <taxon>Flavobacteriaceae</taxon>
        <taxon>Flavivirga</taxon>
    </lineage>
</organism>
<evidence type="ECO:0000313" key="8">
    <source>
        <dbReference type="Proteomes" id="UP001337305"/>
    </source>
</evidence>
<comment type="caution">
    <text evidence="7">The sequence shown here is derived from an EMBL/GenBank/DDBJ whole genome shotgun (WGS) entry which is preliminary data.</text>
</comment>
<comment type="similarity">
    <text evidence="1">Belongs to the sigma-70 factor family. ECF subfamily.</text>
</comment>
<evidence type="ECO:0000259" key="5">
    <source>
        <dbReference type="Pfam" id="PF04542"/>
    </source>
</evidence>
<dbReference type="Pfam" id="PF04542">
    <property type="entry name" value="Sigma70_r2"/>
    <property type="match status" value="1"/>
</dbReference>
<protein>
    <submittedName>
        <fullName evidence="7">Sigma-70 family RNA polymerase sigma factor</fullName>
    </submittedName>
</protein>
<evidence type="ECO:0000259" key="6">
    <source>
        <dbReference type="Pfam" id="PF08281"/>
    </source>
</evidence>
<dbReference type="Gene3D" id="1.10.10.10">
    <property type="entry name" value="Winged helix-like DNA-binding domain superfamily/Winged helix DNA-binding domain"/>
    <property type="match status" value="1"/>
</dbReference>
<gene>
    <name evidence="7" type="ORF">N1F79_16460</name>
</gene>
<dbReference type="InterPro" id="IPR007627">
    <property type="entry name" value="RNA_pol_sigma70_r2"/>
</dbReference>
<dbReference type="NCBIfam" id="TIGR02937">
    <property type="entry name" value="sigma70-ECF"/>
    <property type="match status" value="1"/>
</dbReference>
<dbReference type="SUPFAM" id="SSF88946">
    <property type="entry name" value="Sigma2 domain of RNA polymerase sigma factors"/>
    <property type="match status" value="1"/>
</dbReference>
<evidence type="ECO:0000256" key="2">
    <source>
        <dbReference type="ARBA" id="ARBA00023015"/>
    </source>
</evidence>
<feature type="domain" description="RNA polymerase sigma-70 region 2" evidence="5">
    <location>
        <begin position="8"/>
        <end position="73"/>
    </location>
</feature>
<sequence>MDSIEEIFRKNYKELCILSYYYLKDINEAKDVVQDVFVKIIEQNKLKELKNSESYFKTAVRNTSLKRIQKRKKTDTLSNHNLFYNPANTEEQEAIALKNKIELYKQIDLLPEQCKNVFLLCVLNDLKYKEAAEVLKISINTVKTQMKKAFKILRSSLKDTHLLLFLFSQEKIYSKKIKLS</sequence>
<dbReference type="Pfam" id="PF08281">
    <property type="entry name" value="Sigma70_r4_2"/>
    <property type="match status" value="1"/>
</dbReference>
<keyword evidence="3" id="KW-0731">Sigma factor</keyword>
<dbReference type="InterPro" id="IPR036388">
    <property type="entry name" value="WH-like_DNA-bd_sf"/>
</dbReference>
<accession>A0ABU7XVK6</accession>
<keyword evidence="2" id="KW-0805">Transcription regulation</keyword>
<name>A0ABU7XVK6_9FLAO</name>
<dbReference type="InterPro" id="IPR013249">
    <property type="entry name" value="RNA_pol_sigma70_r4_t2"/>
</dbReference>
<dbReference type="PANTHER" id="PTHR43133:SF46">
    <property type="entry name" value="RNA POLYMERASE SIGMA-70 FACTOR ECF SUBFAMILY"/>
    <property type="match status" value="1"/>
</dbReference>
<evidence type="ECO:0000256" key="4">
    <source>
        <dbReference type="ARBA" id="ARBA00023163"/>
    </source>
</evidence>